<reference evidence="1" key="1">
    <citation type="submission" date="2022-11" db="EMBL/GenBank/DDBJ databases">
        <title>Centuries of genome instability and evolution in soft-shell clam transmissible cancer (bioRxiv).</title>
        <authorList>
            <person name="Hart S.F.M."/>
            <person name="Yonemitsu M.A."/>
            <person name="Giersch R.M."/>
            <person name="Beal B.F."/>
            <person name="Arriagada G."/>
            <person name="Davis B.W."/>
            <person name="Ostrander E.A."/>
            <person name="Goff S.P."/>
            <person name="Metzger M.J."/>
        </authorList>
    </citation>
    <scope>NUCLEOTIDE SEQUENCE</scope>
    <source>
        <strain evidence="1">MELC-2E11</strain>
        <tissue evidence="1">Siphon/mantle</tissue>
    </source>
</reference>
<organism evidence="1 2">
    <name type="scientific">Mya arenaria</name>
    <name type="common">Soft-shell clam</name>
    <dbReference type="NCBI Taxonomy" id="6604"/>
    <lineage>
        <taxon>Eukaryota</taxon>
        <taxon>Metazoa</taxon>
        <taxon>Spiralia</taxon>
        <taxon>Lophotrochozoa</taxon>
        <taxon>Mollusca</taxon>
        <taxon>Bivalvia</taxon>
        <taxon>Autobranchia</taxon>
        <taxon>Heteroconchia</taxon>
        <taxon>Euheterodonta</taxon>
        <taxon>Imparidentia</taxon>
        <taxon>Neoheterodontei</taxon>
        <taxon>Myida</taxon>
        <taxon>Myoidea</taxon>
        <taxon>Myidae</taxon>
        <taxon>Mya</taxon>
    </lineage>
</organism>
<gene>
    <name evidence="1" type="ORF">MAR_019950</name>
</gene>
<accession>A0ABY7E6L9</accession>
<protein>
    <submittedName>
        <fullName evidence="1">Uncharacterized protein</fullName>
    </submittedName>
</protein>
<proteinExistence type="predicted"/>
<keyword evidence="2" id="KW-1185">Reference proteome</keyword>
<evidence type="ECO:0000313" key="1">
    <source>
        <dbReference type="EMBL" id="WAR04581.1"/>
    </source>
</evidence>
<sequence length="97" mass="11060">MVREVMDIHQPHNMAAYNESMGGVDLHDQVPFRPGFQDGATANANSIILFKQASSRPRFTHLDFRQELINQLIAGFNRHKRSSFENRPRVGIALENV</sequence>
<name>A0ABY7E6L9_MYAAR</name>
<evidence type="ECO:0000313" key="2">
    <source>
        <dbReference type="Proteomes" id="UP001164746"/>
    </source>
</evidence>
<dbReference type="Proteomes" id="UP001164746">
    <property type="component" value="Chromosome 5"/>
</dbReference>
<dbReference type="EMBL" id="CP111016">
    <property type="protein sequence ID" value="WAR04581.1"/>
    <property type="molecule type" value="Genomic_DNA"/>
</dbReference>